<proteinExistence type="predicted"/>
<evidence type="ECO:0000313" key="1">
    <source>
        <dbReference type="EMBL" id="TGO54166.1"/>
    </source>
</evidence>
<dbReference type="AlphaFoldDB" id="A0A4Z1HYL4"/>
<dbReference type="Proteomes" id="UP000297527">
    <property type="component" value="Unassembled WGS sequence"/>
</dbReference>
<protein>
    <submittedName>
        <fullName evidence="1">Uncharacterized protein</fullName>
    </submittedName>
</protein>
<keyword evidence="2" id="KW-1185">Reference proteome</keyword>
<gene>
    <name evidence="1" type="ORF">BCON_0111g00090</name>
</gene>
<evidence type="ECO:0000313" key="2">
    <source>
        <dbReference type="Proteomes" id="UP000297527"/>
    </source>
</evidence>
<comment type="caution">
    <text evidence="1">The sequence shown here is derived from an EMBL/GenBank/DDBJ whole genome shotgun (WGS) entry which is preliminary data.</text>
</comment>
<sequence>MRLVNFCKLNAHSFQDALQCSSSTSNTRTLTFTLKSVIDKELLMPQVTLTARQTFSKPLGHRKL</sequence>
<organism evidence="1 2">
    <name type="scientific">Botryotinia convoluta</name>
    <dbReference type="NCBI Taxonomy" id="54673"/>
    <lineage>
        <taxon>Eukaryota</taxon>
        <taxon>Fungi</taxon>
        <taxon>Dikarya</taxon>
        <taxon>Ascomycota</taxon>
        <taxon>Pezizomycotina</taxon>
        <taxon>Leotiomycetes</taxon>
        <taxon>Helotiales</taxon>
        <taxon>Sclerotiniaceae</taxon>
        <taxon>Botryotinia</taxon>
    </lineage>
</organism>
<reference evidence="1 2" key="1">
    <citation type="submission" date="2017-12" db="EMBL/GenBank/DDBJ databases">
        <title>Comparative genomics of Botrytis spp.</title>
        <authorList>
            <person name="Valero-Jimenez C.A."/>
            <person name="Tapia P."/>
            <person name="Veloso J."/>
            <person name="Silva-Moreno E."/>
            <person name="Staats M."/>
            <person name="Valdes J.H."/>
            <person name="Van Kan J.A.L."/>
        </authorList>
    </citation>
    <scope>NUCLEOTIDE SEQUENCE [LARGE SCALE GENOMIC DNA]</scope>
    <source>
        <strain evidence="1 2">MUCL11595</strain>
    </source>
</reference>
<accession>A0A4Z1HYL4</accession>
<name>A0A4Z1HYL4_9HELO</name>
<dbReference type="EMBL" id="PQXN01000111">
    <property type="protein sequence ID" value="TGO54166.1"/>
    <property type="molecule type" value="Genomic_DNA"/>
</dbReference>